<protein>
    <submittedName>
        <fullName evidence="1">Uncharacterized protein</fullName>
    </submittedName>
</protein>
<comment type="caution">
    <text evidence="1">The sequence shown here is derived from an EMBL/GenBank/DDBJ whole genome shotgun (WGS) entry which is preliminary data.</text>
</comment>
<evidence type="ECO:0000313" key="1">
    <source>
        <dbReference type="EMBL" id="KRR22830.1"/>
    </source>
</evidence>
<sequence length="133" mass="14469">MHPLSDAASSEQFAFGRRRPLRRAAALAASTTWRKTMTSIKTIAVAGLLSMLAAAPALAQEAIQEPGAFAFYYPNLDVLNGGAPTPAYRLEGQPPSVMQAYNERDSGMTGPTVWHHRRVHHASRAEHDGHRHG</sequence>
<organism evidence="1 2">
    <name type="scientific">Bradyrhizobium lablabi</name>
    <dbReference type="NCBI Taxonomy" id="722472"/>
    <lineage>
        <taxon>Bacteria</taxon>
        <taxon>Pseudomonadati</taxon>
        <taxon>Pseudomonadota</taxon>
        <taxon>Alphaproteobacteria</taxon>
        <taxon>Hyphomicrobiales</taxon>
        <taxon>Nitrobacteraceae</taxon>
        <taxon>Bradyrhizobium</taxon>
    </lineage>
</organism>
<reference evidence="1 2" key="1">
    <citation type="submission" date="2014-03" db="EMBL/GenBank/DDBJ databases">
        <title>Bradyrhizobium valentinum sp. nov., isolated from effective nodules of Lupinus mariae-josephae, a lupine endemic of basic-lime soils in Eastern Spain.</title>
        <authorList>
            <person name="Duran D."/>
            <person name="Rey L."/>
            <person name="Navarro A."/>
            <person name="Busquets A."/>
            <person name="Imperial J."/>
            <person name="Ruiz-Argueso T."/>
        </authorList>
    </citation>
    <scope>NUCLEOTIDE SEQUENCE [LARGE SCALE GENOMIC DNA]</scope>
    <source>
        <strain evidence="1 2">CCBAU 23086</strain>
    </source>
</reference>
<gene>
    <name evidence="1" type="ORF">CQ14_00585</name>
</gene>
<accession>A0A0R3MT94</accession>
<evidence type="ECO:0000313" key="2">
    <source>
        <dbReference type="Proteomes" id="UP000051660"/>
    </source>
</evidence>
<proteinExistence type="predicted"/>
<dbReference type="EMBL" id="LLYB01000071">
    <property type="protein sequence ID" value="KRR22830.1"/>
    <property type="molecule type" value="Genomic_DNA"/>
</dbReference>
<name>A0A0R3MT94_9BRAD</name>
<dbReference type="Proteomes" id="UP000051660">
    <property type="component" value="Unassembled WGS sequence"/>
</dbReference>
<dbReference type="AlphaFoldDB" id="A0A0R3MT94"/>